<sequence>MIDELNDGGSPIILNLNYDEEKIKFLDVEICRLIGKIGFTLYKEPSDRNTLLYSTSCNPPALKNSSPVSQFLRVLRNNLDDVKRDLQIETMRKVFLERGYHKQTLKKTLERAYEIFLKGSTRTKNTQITIPMTFHSASGNIIKCIKKRWAKLSTEKKH</sequence>
<evidence type="ECO:0000313" key="2">
    <source>
        <dbReference type="EMBL" id="CAH2286062.1"/>
    </source>
</evidence>
<accession>A0AAD1S2A1</accession>
<dbReference type="InterPro" id="IPR058912">
    <property type="entry name" value="HTH_animal"/>
</dbReference>
<dbReference type="Pfam" id="PF26215">
    <property type="entry name" value="HTH_animal"/>
    <property type="match status" value="1"/>
</dbReference>
<feature type="domain" description="Helix-turn-helix" evidence="1">
    <location>
        <begin position="52"/>
        <end position="108"/>
    </location>
</feature>
<gene>
    <name evidence="2" type="ORF">PECUL_23A038214</name>
</gene>
<dbReference type="PANTHER" id="PTHR21301:SF10">
    <property type="entry name" value="REVERSE TRANSCRIPTASE DOMAIN-CONTAINING PROTEIN"/>
    <property type="match status" value="1"/>
</dbReference>
<evidence type="ECO:0000313" key="3">
    <source>
        <dbReference type="Proteomes" id="UP001295444"/>
    </source>
</evidence>
<dbReference type="EMBL" id="OW240915">
    <property type="protein sequence ID" value="CAH2286062.1"/>
    <property type="molecule type" value="Genomic_DNA"/>
</dbReference>
<dbReference type="Proteomes" id="UP001295444">
    <property type="component" value="Chromosome 04"/>
</dbReference>
<protein>
    <recommendedName>
        <fullName evidence="1">Helix-turn-helix domain-containing protein</fullName>
    </recommendedName>
</protein>
<dbReference type="AlphaFoldDB" id="A0AAD1S2A1"/>
<organism evidence="2 3">
    <name type="scientific">Pelobates cultripes</name>
    <name type="common">Western spadefoot toad</name>
    <dbReference type="NCBI Taxonomy" id="61616"/>
    <lineage>
        <taxon>Eukaryota</taxon>
        <taxon>Metazoa</taxon>
        <taxon>Chordata</taxon>
        <taxon>Craniata</taxon>
        <taxon>Vertebrata</taxon>
        <taxon>Euteleostomi</taxon>
        <taxon>Amphibia</taxon>
        <taxon>Batrachia</taxon>
        <taxon>Anura</taxon>
        <taxon>Pelobatoidea</taxon>
        <taxon>Pelobatidae</taxon>
        <taxon>Pelobates</taxon>
    </lineage>
</organism>
<reference evidence="2" key="1">
    <citation type="submission" date="2022-03" db="EMBL/GenBank/DDBJ databases">
        <authorList>
            <person name="Alioto T."/>
            <person name="Alioto T."/>
            <person name="Gomez Garrido J."/>
        </authorList>
    </citation>
    <scope>NUCLEOTIDE SEQUENCE</scope>
</reference>
<evidence type="ECO:0000259" key="1">
    <source>
        <dbReference type="Pfam" id="PF26215"/>
    </source>
</evidence>
<keyword evidence="3" id="KW-1185">Reference proteome</keyword>
<dbReference type="PANTHER" id="PTHR21301">
    <property type="entry name" value="REVERSE TRANSCRIPTASE"/>
    <property type="match status" value="1"/>
</dbReference>
<proteinExistence type="predicted"/>
<name>A0AAD1S2A1_PELCU</name>